<dbReference type="PANTHER" id="PTHR12960:SF0">
    <property type="entry name" value="MRNA EXPORT FACTOR GLE1"/>
    <property type="match status" value="1"/>
</dbReference>
<dbReference type="OrthoDB" id="420884at2759"/>
<evidence type="ECO:0000256" key="5">
    <source>
        <dbReference type="ARBA" id="ARBA00022927"/>
    </source>
</evidence>
<evidence type="ECO:0000256" key="9">
    <source>
        <dbReference type="ARBA" id="ARBA00026227"/>
    </source>
</evidence>
<dbReference type="GO" id="GO:0000822">
    <property type="term" value="F:inositol hexakisphosphate binding"/>
    <property type="evidence" value="ECO:0007669"/>
    <property type="project" value="TreeGrafter"/>
</dbReference>
<dbReference type="AlphaFoldDB" id="A0A5M8PNU6"/>
<evidence type="ECO:0000256" key="1">
    <source>
        <dbReference type="ARBA" id="ARBA00004567"/>
    </source>
</evidence>
<organism evidence="12 13">
    <name type="scientific">Lasallia pustulata</name>
    <dbReference type="NCBI Taxonomy" id="136370"/>
    <lineage>
        <taxon>Eukaryota</taxon>
        <taxon>Fungi</taxon>
        <taxon>Dikarya</taxon>
        <taxon>Ascomycota</taxon>
        <taxon>Pezizomycotina</taxon>
        <taxon>Lecanoromycetes</taxon>
        <taxon>OSLEUM clade</taxon>
        <taxon>Umbilicariomycetidae</taxon>
        <taxon>Umbilicariales</taxon>
        <taxon>Umbilicariaceae</taxon>
        <taxon>Lasallia</taxon>
    </lineage>
</organism>
<evidence type="ECO:0000313" key="13">
    <source>
        <dbReference type="Proteomes" id="UP000324767"/>
    </source>
</evidence>
<reference evidence="12 13" key="1">
    <citation type="submission" date="2019-09" db="EMBL/GenBank/DDBJ databases">
        <title>The hologenome of the rock-dwelling lichen Lasallia pustulata.</title>
        <authorList>
            <person name="Greshake Tzovaras B."/>
            <person name="Segers F."/>
            <person name="Bicker A."/>
            <person name="Dal Grande F."/>
            <person name="Otte J."/>
            <person name="Hankeln T."/>
            <person name="Schmitt I."/>
            <person name="Ebersberger I."/>
        </authorList>
    </citation>
    <scope>NUCLEOTIDE SEQUENCE [LARGE SCALE GENOMIC DNA]</scope>
    <source>
        <strain evidence="12">A1-1</strain>
    </source>
</reference>
<proteinExistence type="inferred from homology"/>
<evidence type="ECO:0000256" key="7">
    <source>
        <dbReference type="ARBA" id="ARBA00023132"/>
    </source>
</evidence>
<sequence>MVRQQNKESAIETANKRANKRANNRAIDGAALDLKTVNLLRVEIPPRDALPTMEVMDSPYKHATDSASKQLLYELGQLRITTQEDFYARLDRENHEREVAHRAALAAAAAEHDRVRHSAEVEREKLELQIEAERRRREDEDRKELDRKRHEKTLREIEDKRREIERAKTAELEEQRANQVRQAEADAAERRRQQDKDKRDAEAARRLAEEQAAEAKAKATVVVAQKALEAQQAEAQNAARKPAPVQGVLATAQTTSRNPEKESEQQRYREIHHRLKDLRKFMATSAKQNPTLKKRMGDMRREIKKCVGQLTDGKGVNRTPLQQIINILKESATVSEPKVDYRLFLASPPESVEDFRGSALLLYQLNIFSKAIISQFIDEAGVSPKAADPVGIIASHIFALSEFKRNGISMIDVLLAKFHVVCPVLWGIYGDEKSTEGRTRLGWWREEQDGPWVSDQRHSERMTGLGAGFAAISLRNYEKARLENPLPTWHYWRSMASIVNVPAREATQTHFIVLKAMIENYETKFLEFYGDAARAALRKALVDFPREVEDKSVAAKAVAILPDVLKRDKKLTL</sequence>
<dbReference type="GO" id="GO:0031369">
    <property type="term" value="F:translation initiation factor binding"/>
    <property type="evidence" value="ECO:0007669"/>
    <property type="project" value="TreeGrafter"/>
</dbReference>
<evidence type="ECO:0000256" key="11">
    <source>
        <dbReference type="SAM" id="MobiDB-lite"/>
    </source>
</evidence>
<evidence type="ECO:0000256" key="6">
    <source>
        <dbReference type="ARBA" id="ARBA00023010"/>
    </source>
</evidence>
<evidence type="ECO:0000256" key="4">
    <source>
        <dbReference type="ARBA" id="ARBA00022816"/>
    </source>
</evidence>
<keyword evidence="7" id="KW-0906">Nuclear pore complex</keyword>
<accession>A0A5M8PNU6</accession>
<dbReference type="GO" id="GO:0015031">
    <property type="term" value="P:protein transport"/>
    <property type="evidence" value="ECO:0007669"/>
    <property type="project" value="UniProtKB-KW"/>
</dbReference>
<dbReference type="InterPro" id="IPR012476">
    <property type="entry name" value="GLE1"/>
</dbReference>
<keyword evidence="8" id="KW-0539">Nucleus</keyword>
<dbReference type="Pfam" id="PF07817">
    <property type="entry name" value="GLE1"/>
    <property type="match status" value="1"/>
</dbReference>
<dbReference type="GO" id="GO:0005737">
    <property type="term" value="C:cytoplasm"/>
    <property type="evidence" value="ECO:0007669"/>
    <property type="project" value="TreeGrafter"/>
</dbReference>
<comment type="similarity">
    <text evidence="2">Belongs to the GLE1 family.</text>
</comment>
<dbReference type="InterPro" id="IPR038506">
    <property type="entry name" value="GLE1-like_sf"/>
</dbReference>
<comment type="caution">
    <text evidence="12">The sequence shown here is derived from an EMBL/GenBank/DDBJ whole genome shotgun (WGS) entry which is preliminary data.</text>
</comment>
<dbReference type="Proteomes" id="UP000324767">
    <property type="component" value="Unassembled WGS sequence"/>
</dbReference>
<keyword evidence="4" id="KW-0509">mRNA transport</keyword>
<feature type="region of interest" description="Disordered" evidence="11">
    <location>
        <begin position="169"/>
        <end position="209"/>
    </location>
</feature>
<dbReference type="PANTHER" id="PTHR12960">
    <property type="entry name" value="GLE-1-RELATED"/>
    <property type="match status" value="1"/>
</dbReference>
<evidence type="ECO:0000256" key="3">
    <source>
        <dbReference type="ARBA" id="ARBA00022448"/>
    </source>
</evidence>
<gene>
    <name evidence="12" type="ORF">FRX48_05465</name>
</gene>
<feature type="compositionally biased region" description="Basic and acidic residues" evidence="11">
    <location>
        <begin position="183"/>
        <end position="209"/>
    </location>
</feature>
<dbReference type="Gene3D" id="1.25.40.510">
    <property type="entry name" value="GLE1-like"/>
    <property type="match status" value="1"/>
</dbReference>
<evidence type="ECO:0000256" key="8">
    <source>
        <dbReference type="ARBA" id="ARBA00023242"/>
    </source>
</evidence>
<evidence type="ECO:0000313" key="12">
    <source>
        <dbReference type="EMBL" id="KAA6411153.1"/>
    </source>
</evidence>
<evidence type="ECO:0000256" key="2">
    <source>
        <dbReference type="ARBA" id="ARBA00011056"/>
    </source>
</evidence>
<dbReference type="GO" id="GO:0016973">
    <property type="term" value="P:poly(A)+ mRNA export from nucleus"/>
    <property type="evidence" value="ECO:0007669"/>
    <property type="project" value="InterPro"/>
</dbReference>
<comment type="subcellular location">
    <subcellularLocation>
        <location evidence="1">Nucleus</location>
        <location evidence="1">Nuclear pore complex</location>
    </subcellularLocation>
</comment>
<dbReference type="GO" id="GO:0005543">
    <property type="term" value="F:phospholipid binding"/>
    <property type="evidence" value="ECO:0007669"/>
    <property type="project" value="TreeGrafter"/>
</dbReference>
<keyword evidence="5" id="KW-0653">Protein transport</keyword>
<dbReference type="EMBL" id="VXIT01000008">
    <property type="protein sequence ID" value="KAA6411153.1"/>
    <property type="molecule type" value="Genomic_DNA"/>
</dbReference>
<keyword evidence="6" id="KW-0811">Translocation</keyword>
<dbReference type="GO" id="GO:0044614">
    <property type="term" value="C:nuclear pore cytoplasmic filaments"/>
    <property type="evidence" value="ECO:0007669"/>
    <property type="project" value="TreeGrafter"/>
</dbReference>
<name>A0A5M8PNU6_9LECA</name>
<keyword evidence="3" id="KW-0813">Transport</keyword>
<evidence type="ECO:0000256" key="10">
    <source>
        <dbReference type="ARBA" id="ARBA00029983"/>
    </source>
</evidence>
<protein>
    <recommendedName>
        <fullName evidence="9">mRNA export factor GLE1</fullName>
    </recommendedName>
    <alternativeName>
        <fullName evidence="10">Nucleoporin GLE1</fullName>
    </alternativeName>
</protein>